<keyword evidence="3" id="KW-0997">Cell inner membrane</keyword>
<dbReference type="PANTHER" id="PTHR30606">
    <property type="entry name" value="LIPID A BIOSYNTHESIS LAUROYL ACYLTRANSFERASE"/>
    <property type="match status" value="1"/>
</dbReference>
<keyword evidence="7" id="KW-1133">Transmembrane helix</keyword>
<organism evidence="8 9">
    <name type="scientific">Psychroflexus maritimus</name>
    <dbReference type="NCBI Taxonomy" id="2714865"/>
    <lineage>
        <taxon>Bacteria</taxon>
        <taxon>Pseudomonadati</taxon>
        <taxon>Bacteroidota</taxon>
        <taxon>Flavobacteriia</taxon>
        <taxon>Flavobacteriales</taxon>
        <taxon>Flavobacteriaceae</taxon>
        <taxon>Psychroflexus</taxon>
    </lineage>
</organism>
<comment type="subcellular location">
    <subcellularLocation>
        <location evidence="1">Cell inner membrane</location>
    </subcellularLocation>
</comment>
<accession>A0A967AH34</accession>
<feature type="transmembrane region" description="Helical" evidence="7">
    <location>
        <begin position="20"/>
        <end position="39"/>
    </location>
</feature>
<proteinExistence type="predicted"/>
<evidence type="ECO:0000313" key="9">
    <source>
        <dbReference type="Proteomes" id="UP000643701"/>
    </source>
</evidence>
<dbReference type="GO" id="GO:0005886">
    <property type="term" value="C:plasma membrane"/>
    <property type="evidence" value="ECO:0007669"/>
    <property type="project" value="UniProtKB-SubCell"/>
</dbReference>
<protein>
    <submittedName>
        <fullName evidence="8">Lipid A biosynthesis acyltransferase</fullName>
    </submittedName>
</protein>
<dbReference type="RefSeq" id="WP_166399546.1">
    <property type="nucleotide sequence ID" value="NZ_JAANAS010000034.1"/>
</dbReference>
<dbReference type="CDD" id="cd07984">
    <property type="entry name" value="LPLAT_LABLAT-like"/>
    <property type="match status" value="1"/>
</dbReference>
<comment type="caution">
    <text evidence="8">The sequence shown here is derived from an EMBL/GenBank/DDBJ whole genome shotgun (WGS) entry which is preliminary data.</text>
</comment>
<reference evidence="8" key="1">
    <citation type="submission" date="2020-03" db="EMBL/GenBank/DDBJ databases">
        <title>Psychroflexus Maritimus sp. nov., isolate from marine sediment.</title>
        <authorList>
            <person name="Zhong Y.-L."/>
        </authorList>
    </citation>
    <scope>NUCLEOTIDE SEQUENCE</scope>
    <source>
        <strain evidence="8">C1</strain>
    </source>
</reference>
<evidence type="ECO:0000256" key="3">
    <source>
        <dbReference type="ARBA" id="ARBA00022519"/>
    </source>
</evidence>
<dbReference type="GO" id="GO:0009247">
    <property type="term" value="P:glycolipid biosynthetic process"/>
    <property type="evidence" value="ECO:0007669"/>
    <property type="project" value="UniProtKB-ARBA"/>
</dbReference>
<dbReference type="PANTHER" id="PTHR30606:SF10">
    <property type="entry name" value="PHOSPHATIDYLINOSITOL MANNOSIDE ACYLTRANSFERASE"/>
    <property type="match status" value="1"/>
</dbReference>
<sequence length="294" mass="34893">MNALIFYLVYPILWLISKLPFRAIYVFSDAVFVLIYHIFGFRRKVVRSNLKLCFPEKSIAELKSIEVKFYHHLCDIFLEMIKTLDLKPEDLKKRFIITNPEAIKEIDHSGKSAIIMCAHYASYEWITAIKTYDADLKAFGIYKKIKNPYFDNMVKKIRTRFNTDIIDKNEATKTMLRNKVNHIGGYYGMVADQSPKAAKITYWGNFMGQETPMFVGSEIMAKRLDFSVYYFQINKVKRGVYQAELIQLAEKPKSIENFKITDQYFELVEAQIRKAPEFYFWIHKRWKHKKEDFQ</sequence>
<evidence type="ECO:0000256" key="4">
    <source>
        <dbReference type="ARBA" id="ARBA00022679"/>
    </source>
</evidence>
<keyword evidence="5 7" id="KW-0472">Membrane</keyword>
<keyword evidence="7" id="KW-0812">Transmembrane</keyword>
<evidence type="ECO:0000256" key="5">
    <source>
        <dbReference type="ARBA" id="ARBA00023136"/>
    </source>
</evidence>
<evidence type="ECO:0000256" key="2">
    <source>
        <dbReference type="ARBA" id="ARBA00022475"/>
    </source>
</evidence>
<gene>
    <name evidence="8" type="ORF">G7034_03335</name>
</gene>
<dbReference type="InterPro" id="IPR004960">
    <property type="entry name" value="LipA_acyltrans"/>
</dbReference>
<dbReference type="Proteomes" id="UP000643701">
    <property type="component" value="Unassembled WGS sequence"/>
</dbReference>
<keyword evidence="2" id="KW-1003">Cell membrane</keyword>
<evidence type="ECO:0000256" key="1">
    <source>
        <dbReference type="ARBA" id="ARBA00004533"/>
    </source>
</evidence>
<name>A0A967AH34_9FLAO</name>
<dbReference type="GO" id="GO:0016746">
    <property type="term" value="F:acyltransferase activity"/>
    <property type="evidence" value="ECO:0007669"/>
    <property type="project" value="UniProtKB-KW"/>
</dbReference>
<keyword evidence="4" id="KW-0808">Transferase</keyword>
<evidence type="ECO:0000256" key="7">
    <source>
        <dbReference type="SAM" id="Phobius"/>
    </source>
</evidence>
<keyword evidence="9" id="KW-1185">Reference proteome</keyword>
<dbReference type="Pfam" id="PF03279">
    <property type="entry name" value="Lip_A_acyltrans"/>
    <property type="match status" value="1"/>
</dbReference>
<evidence type="ECO:0000313" key="8">
    <source>
        <dbReference type="EMBL" id="NGZ89280.1"/>
    </source>
</evidence>
<keyword evidence="6 8" id="KW-0012">Acyltransferase</keyword>
<dbReference type="AlphaFoldDB" id="A0A967AH34"/>
<evidence type="ECO:0000256" key="6">
    <source>
        <dbReference type="ARBA" id="ARBA00023315"/>
    </source>
</evidence>
<dbReference type="PIRSF" id="PIRSF026649">
    <property type="entry name" value="MsbB"/>
    <property type="match status" value="1"/>
</dbReference>
<dbReference type="EMBL" id="JAANAS010000034">
    <property type="protein sequence ID" value="NGZ89280.1"/>
    <property type="molecule type" value="Genomic_DNA"/>
</dbReference>